<feature type="domain" description="Phospholipid/glycerol acyltransferase" evidence="7">
    <location>
        <begin position="76"/>
        <end position="195"/>
    </location>
</feature>
<dbReference type="InterPro" id="IPR002123">
    <property type="entry name" value="Plipid/glycerol_acylTrfase"/>
</dbReference>
<dbReference type="GO" id="GO:0006654">
    <property type="term" value="P:phosphatidic acid biosynthetic process"/>
    <property type="evidence" value="ECO:0007669"/>
    <property type="project" value="TreeGrafter"/>
</dbReference>
<dbReference type="GO" id="GO:0003841">
    <property type="term" value="F:1-acylglycerol-3-phosphate O-acyltransferase activity"/>
    <property type="evidence" value="ECO:0007669"/>
    <property type="project" value="TreeGrafter"/>
</dbReference>
<keyword evidence="6" id="KW-1133">Transmembrane helix</keyword>
<dbReference type="PANTHER" id="PTHR10434">
    <property type="entry name" value="1-ACYL-SN-GLYCEROL-3-PHOSPHATE ACYLTRANSFERASE"/>
    <property type="match status" value="1"/>
</dbReference>
<reference evidence="8 9" key="1">
    <citation type="submission" date="2019-11" db="EMBL/GenBank/DDBJ databases">
        <title>Pedobacter sp. HMF7056 Genome sequencing and assembly.</title>
        <authorList>
            <person name="Kang H."/>
            <person name="Kim H."/>
            <person name="Joh K."/>
        </authorList>
    </citation>
    <scope>NUCLEOTIDE SEQUENCE [LARGE SCALE GENOMIC DNA]</scope>
    <source>
        <strain evidence="8 9">HMF7056</strain>
    </source>
</reference>
<dbReference type="RefSeq" id="WP_160908534.1">
    <property type="nucleotide sequence ID" value="NZ_WVHS01000005.1"/>
</dbReference>
<protein>
    <submittedName>
        <fullName evidence="8">1-acyl-sn-glycerol-3-phosphate acyltransferase</fullName>
    </submittedName>
</protein>
<dbReference type="AlphaFoldDB" id="A0A7K1Y3C4"/>
<comment type="caution">
    <text evidence="8">The sequence shown here is derived from an EMBL/GenBank/DDBJ whole genome shotgun (WGS) entry which is preliminary data.</text>
</comment>
<gene>
    <name evidence="8" type="ORF">GS398_19725</name>
</gene>
<evidence type="ECO:0000256" key="2">
    <source>
        <dbReference type="ARBA" id="ARBA00022516"/>
    </source>
</evidence>
<dbReference type="SUPFAM" id="SSF69593">
    <property type="entry name" value="Glycerol-3-phosphate (1)-acyltransferase"/>
    <property type="match status" value="1"/>
</dbReference>
<keyword evidence="9" id="KW-1185">Reference proteome</keyword>
<keyword evidence="4" id="KW-0443">Lipid metabolism</keyword>
<evidence type="ECO:0000313" key="8">
    <source>
        <dbReference type="EMBL" id="MXV17539.1"/>
    </source>
</evidence>
<evidence type="ECO:0000259" key="7">
    <source>
        <dbReference type="SMART" id="SM00563"/>
    </source>
</evidence>
<keyword evidence="2" id="KW-0444">Lipid biosynthesis</keyword>
<evidence type="ECO:0000256" key="5">
    <source>
        <dbReference type="ARBA" id="ARBA00023315"/>
    </source>
</evidence>
<keyword evidence="6" id="KW-0472">Membrane</keyword>
<accession>A0A7K1Y3C4</accession>
<dbReference type="PANTHER" id="PTHR10434:SF64">
    <property type="entry name" value="1-ACYL-SN-GLYCEROL-3-PHOSPHATE ACYLTRANSFERASE-RELATED"/>
    <property type="match status" value="1"/>
</dbReference>
<feature type="transmembrane region" description="Helical" evidence="6">
    <location>
        <begin position="12"/>
        <end position="32"/>
    </location>
</feature>
<dbReference type="SMART" id="SM00563">
    <property type="entry name" value="PlsC"/>
    <property type="match status" value="1"/>
</dbReference>
<dbReference type="CDD" id="cd07989">
    <property type="entry name" value="LPLAT_AGPAT-like"/>
    <property type="match status" value="1"/>
</dbReference>
<name>A0A7K1Y3C4_9SPHI</name>
<sequence length="251" mass="28158">MHKLAGYIFSPIHYLVFGLFLGIFQPIQWLCLKIGGYKAHKRSVDILNLLLSSTYYLIGCHISFRMRDGIPENRPVIFIANHQSMYDIPPLIWHLRHYHAKFISKIELTKGIPSISFNLKHGGGANIDRKDSKQAIAEILKLARRMSENCWSAVIFPEGTRSNNGDIKPFAVGGIATLLKKVPTALVVPVAIDGSWKLTRFGIFPLSFGEQIRFTVLEPIEPSTLPGPAELVARTEEVIRKALGKELKTEV</sequence>
<evidence type="ECO:0000256" key="1">
    <source>
        <dbReference type="ARBA" id="ARBA00005189"/>
    </source>
</evidence>
<proteinExistence type="predicted"/>
<keyword evidence="3 8" id="KW-0808">Transferase</keyword>
<dbReference type="EMBL" id="WVHS01000005">
    <property type="protein sequence ID" value="MXV17539.1"/>
    <property type="molecule type" value="Genomic_DNA"/>
</dbReference>
<dbReference type="Pfam" id="PF01553">
    <property type="entry name" value="Acyltransferase"/>
    <property type="match status" value="1"/>
</dbReference>
<keyword evidence="6" id="KW-0812">Transmembrane</keyword>
<evidence type="ECO:0000313" key="9">
    <source>
        <dbReference type="Proteomes" id="UP000451233"/>
    </source>
</evidence>
<organism evidence="8 9">
    <name type="scientific">Hufsiella ginkgonis</name>
    <dbReference type="NCBI Taxonomy" id="2695274"/>
    <lineage>
        <taxon>Bacteria</taxon>
        <taxon>Pseudomonadati</taxon>
        <taxon>Bacteroidota</taxon>
        <taxon>Sphingobacteriia</taxon>
        <taxon>Sphingobacteriales</taxon>
        <taxon>Sphingobacteriaceae</taxon>
        <taxon>Hufsiella</taxon>
    </lineage>
</organism>
<evidence type="ECO:0000256" key="3">
    <source>
        <dbReference type="ARBA" id="ARBA00022679"/>
    </source>
</evidence>
<evidence type="ECO:0000256" key="6">
    <source>
        <dbReference type="SAM" id="Phobius"/>
    </source>
</evidence>
<comment type="pathway">
    <text evidence="1">Lipid metabolism.</text>
</comment>
<dbReference type="Proteomes" id="UP000451233">
    <property type="component" value="Unassembled WGS sequence"/>
</dbReference>
<keyword evidence="5 8" id="KW-0012">Acyltransferase</keyword>
<evidence type="ECO:0000256" key="4">
    <source>
        <dbReference type="ARBA" id="ARBA00023098"/>
    </source>
</evidence>